<name>A0A5N7KGL5_9PSED</name>
<keyword evidence="2" id="KW-1185">Reference proteome</keyword>
<evidence type="ECO:0000313" key="1">
    <source>
        <dbReference type="EMBL" id="MPR01353.1"/>
    </source>
</evidence>
<reference evidence="1 2" key="2">
    <citation type="journal article" date="2023" name="Plant Pathol.">
        <title>Dismantling and reorganizing Pseudomonas marginalis sensu#lato.</title>
        <authorList>
            <person name="Sawada H."/>
            <person name="Fujikawa T."/>
            <person name="Satou M."/>
        </authorList>
    </citation>
    <scope>NUCLEOTIDE SEQUENCE [LARGE SCALE GENOMIC DNA]</scope>
    <source>
        <strain evidence="1 2">MAFF 212408</strain>
    </source>
</reference>
<organism evidence="1 2">
    <name type="scientific">Pseudomonas kitaguniensis</name>
    <dbReference type="NCBI Taxonomy" id="2607908"/>
    <lineage>
        <taxon>Bacteria</taxon>
        <taxon>Pseudomonadati</taxon>
        <taxon>Pseudomonadota</taxon>
        <taxon>Gammaproteobacteria</taxon>
        <taxon>Pseudomonadales</taxon>
        <taxon>Pseudomonadaceae</taxon>
        <taxon>Pseudomonas</taxon>
    </lineage>
</organism>
<dbReference type="Proteomes" id="UP000326112">
    <property type="component" value="Unassembled WGS sequence"/>
</dbReference>
<sequence>MSSVVCWYKKLNMGVGQRAESGVEKAIFSVLHICCGADADVVWVIWAFHALEAIYGTKVGEGFTNLVERISTLLKLDAQGKRILKKHLREMYDCRSSFVHGGYRVHHPMKNEIMDQSLNEDFKKLLEVSQFGFNLVVLSLQALVENGWYGLKIEEQMSGVLSDDFSV</sequence>
<gene>
    <name evidence="1" type="ORF">F0169_04230</name>
</gene>
<evidence type="ECO:0008006" key="3">
    <source>
        <dbReference type="Google" id="ProtNLM"/>
    </source>
</evidence>
<protein>
    <recommendedName>
        <fullName evidence="3">Apea-like HEPN domain-containing protein</fullName>
    </recommendedName>
</protein>
<comment type="caution">
    <text evidence="1">The sequence shown here is derived from an EMBL/GenBank/DDBJ whole genome shotgun (WGS) entry which is preliminary data.</text>
</comment>
<proteinExistence type="predicted"/>
<dbReference type="EMBL" id="VUAZ01000019">
    <property type="protein sequence ID" value="MPR01353.1"/>
    <property type="molecule type" value="Genomic_DNA"/>
</dbReference>
<evidence type="ECO:0000313" key="2">
    <source>
        <dbReference type="Proteomes" id="UP000326112"/>
    </source>
</evidence>
<dbReference type="RefSeq" id="WP_152745721.1">
    <property type="nucleotide sequence ID" value="NZ_VUAZ01000019.1"/>
</dbReference>
<accession>A0A5N7KGL5</accession>
<reference evidence="1 2" key="1">
    <citation type="journal article" date="2020" name="Int. J. Syst. Evol. Microbiol.">
        <title>Pseudomonas kitaguniensis sp. nov., a pathogen causing bacterial rot of Welsh onion in Japan.</title>
        <authorList>
            <person name="Sawada H."/>
            <person name="Fujikawa T."/>
            <person name="Nishiwaki Y."/>
            <person name="Horita H."/>
        </authorList>
    </citation>
    <scope>NUCLEOTIDE SEQUENCE [LARGE SCALE GENOMIC DNA]</scope>
    <source>
        <strain evidence="1 2">MAFF 212408</strain>
    </source>
</reference>